<dbReference type="HOGENOM" id="CLU_2508565_0_0_9"/>
<reference evidence="2 3" key="1">
    <citation type="journal article" date="2004" name="Proc. Natl. Acad. Sci. U.S.A.">
        <title>The genome sequence of the probiotic intestinal bacterium Lactobacillus johnsonii NCC 533.</title>
        <authorList>
            <person name="Pridmore R.D."/>
            <person name="Berger B."/>
            <person name="Desiere F."/>
            <person name="Vilanova D."/>
            <person name="Barretto C."/>
            <person name="Pittet A.-C."/>
            <person name="Zwahlen M.-C."/>
            <person name="Rouvet M."/>
            <person name="Altermann E."/>
            <person name="Barrangou R."/>
            <person name="Mollet B."/>
            <person name="Mercenier A."/>
            <person name="Klaenhammer T."/>
            <person name="Arigoni F."/>
            <person name="Schell M.A."/>
        </authorList>
    </citation>
    <scope>NUCLEOTIDE SEQUENCE [LARGE SCALE GENOMIC DNA]</scope>
    <source>
        <strain evidence="3">CNCM I-1225 / La1 / NCC 533</strain>
    </source>
</reference>
<organism evidence="2 3">
    <name type="scientific">Lactobacillus johnsonii (strain CNCM I-12250 / La1 / NCC 533)</name>
    <dbReference type="NCBI Taxonomy" id="257314"/>
    <lineage>
        <taxon>Bacteria</taxon>
        <taxon>Bacillati</taxon>
        <taxon>Bacillota</taxon>
        <taxon>Bacilli</taxon>
        <taxon>Lactobacillales</taxon>
        <taxon>Lactobacillaceae</taxon>
        <taxon>Lactobacillus</taxon>
    </lineage>
</organism>
<feature type="transmembrane region" description="Helical" evidence="1">
    <location>
        <begin position="59"/>
        <end position="80"/>
    </location>
</feature>
<evidence type="ECO:0000256" key="1">
    <source>
        <dbReference type="SAM" id="Phobius"/>
    </source>
</evidence>
<dbReference type="Proteomes" id="UP000000581">
    <property type="component" value="Chromosome"/>
</dbReference>
<dbReference type="KEGG" id="ljo:LJ_1036"/>
<name>Q74JR9_LACJO</name>
<proteinExistence type="predicted"/>
<evidence type="ECO:0000313" key="2">
    <source>
        <dbReference type="EMBL" id="AAS08858.1"/>
    </source>
</evidence>
<feature type="transmembrane region" description="Helical" evidence="1">
    <location>
        <begin position="28"/>
        <end position="47"/>
    </location>
</feature>
<dbReference type="EMBL" id="AE017198">
    <property type="protein sequence ID" value="AAS08858.1"/>
    <property type="molecule type" value="Genomic_DNA"/>
</dbReference>
<accession>Q74JR9</accession>
<dbReference type="AlphaFoldDB" id="Q74JR9"/>
<keyword evidence="1" id="KW-0472">Membrane</keyword>
<keyword evidence="1" id="KW-0812">Transmembrane</keyword>
<sequence>MCIYFRLLFIVTCFECKGWLAQSKKLGIKTLIYSWLIFVVVISITGLKNLSITKILTAIFPVVFGEYWFITGCYLFHFLIECLRP</sequence>
<protein>
    <submittedName>
        <fullName evidence="2">Uncharacterized protein</fullName>
    </submittedName>
</protein>
<evidence type="ECO:0000313" key="3">
    <source>
        <dbReference type="Proteomes" id="UP000000581"/>
    </source>
</evidence>
<gene>
    <name evidence="2" type="ordered locus">LJ_1036</name>
</gene>
<keyword evidence="1" id="KW-1133">Transmembrane helix</keyword>